<feature type="domain" description="Aspartate/glutamate/uridylate kinase" evidence="10">
    <location>
        <begin position="4"/>
        <end position="294"/>
    </location>
</feature>
<comment type="pathway">
    <text evidence="1">Metabolic intermediate metabolism; carbamoyl phosphate degradation; CO(2) and NH(3) from carbamoyl phosphate: step 1/1.</text>
</comment>
<comment type="catalytic activity">
    <reaction evidence="7">
        <text>hydrogencarbonate + NH4(+) + ATP = carbamoyl phosphate + ADP + H2O + H(+)</text>
        <dbReference type="Rhea" id="RHEA:10152"/>
        <dbReference type="ChEBI" id="CHEBI:15377"/>
        <dbReference type="ChEBI" id="CHEBI:15378"/>
        <dbReference type="ChEBI" id="CHEBI:17544"/>
        <dbReference type="ChEBI" id="CHEBI:28938"/>
        <dbReference type="ChEBI" id="CHEBI:30616"/>
        <dbReference type="ChEBI" id="CHEBI:58228"/>
        <dbReference type="ChEBI" id="CHEBI:456216"/>
        <dbReference type="EC" id="2.7.2.2"/>
    </reaction>
</comment>
<evidence type="ECO:0000313" key="12">
    <source>
        <dbReference type="Proteomes" id="UP000192569"/>
    </source>
</evidence>
<dbReference type="AlphaFoldDB" id="A0A1W1W1G8"/>
<dbReference type="InterPro" id="IPR001048">
    <property type="entry name" value="Asp/Glu/Uridylate_kinase"/>
</dbReference>
<keyword evidence="4" id="KW-0056">Arginine metabolism</keyword>
<dbReference type="GO" id="GO:0008804">
    <property type="term" value="F:carbamate kinase activity"/>
    <property type="evidence" value="ECO:0007669"/>
    <property type="project" value="UniProtKB-UniRule"/>
</dbReference>
<protein>
    <recommendedName>
        <fullName evidence="3 8">Carbamate kinase</fullName>
    </recommendedName>
</protein>
<evidence type="ECO:0000256" key="7">
    <source>
        <dbReference type="ARBA" id="ARBA00048467"/>
    </source>
</evidence>
<dbReference type="InterPro" id="IPR036393">
    <property type="entry name" value="AceGlu_kinase-like_sf"/>
</dbReference>
<evidence type="ECO:0000313" key="11">
    <source>
        <dbReference type="EMBL" id="SMB99448.1"/>
    </source>
</evidence>
<dbReference type="GO" id="GO:0005829">
    <property type="term" value="C:cytosol"/>
    <property type="evidence" value="ECO:0007669"/>
    <property type="project" value="TreeGrafter"/>
</dbReference>
<organism evidence="11 12">
    <name type="scientific">Thermanaeromonas toyohensis ToBE</name>
    <dbReference type="NCBI Taxonomy" id="698762"/>
    <lineage>
        <taxon>Bacteria</taxon>
        <taxon>Bacillati</taxon>
        <taxon>Bacillota</taxon>
        <taxon>Clostridia</taxon>
        <taxon>Neomoorellales</taxon>
        <taxon>Neomoorellaceae</taxon>
        <taxon>Thermanaeromonas</taxon>
    </lineage>
</organism>
<comment type="similarity">
    <text evidence="2 9">Belongs to the carbamate kinase family.</text>
</comment>
<dbReference type="RefSeq" id="WP_084667185.1">
    <property type="nucleotide sequence ID" value="NZ_LT838272.1"/>
</dbReference>
<evidence type="ECO:0000256" key="8">
    <source>
        <dbReference type="NCBIfam" id="TIGR00746"/>
    </source>
</evidence>
<proteinExistence type="inferred from homology"/>
<dbReference type="NCBIfam" id="TIGR00746">
    <property type="entry name" value="arcC"/>
    <property type="match status" value="1"/>
</dbReference>
<dbReference type="GO" id="GO:0019546">
    <property type="term" value="P:L-arginine deiminase pathway"/>
    <property type="evidence" value="ECO:0007669"/>
    <property type="project" value="TreeGrafter"/>
</dbReference>
<evidence type="ECO:0000256" key="1">
    <source>
        <dbReference type="ARBA" id="ARBA00005118"/>
    </source>
</evidence>
<evidence type="ECO:0000256" key="9">
    <source>
        <dbReference type="PIRNR" id="PIRNR000723"/>
    </source>
</evidence>
<dbReference type="OrthoDB" id="9766717at2"/>
<dbReference type="Pfam" id="PF00696">
    <property type="entry name" value="AA_kinase"/>
    <property type="match status" value="1"/>
</dbReference>
<name>A0A1W1W1G8_9FIRM</name>
<evidence type="ECO:0000256" key="5">
    <source>
        <dbReference type="ARBA" id="ARBA00022679"/>
    </source>
</evidence>
<evidence type="ECO:0000256" key="3">
    <source>
        <dbReference type="ARBA" id="ARBA00013070"/>
    </source>
</evidence>
<dbReference type="FunFam" id="3.40.1160.10:FF:000007">
    <property type="entry name" value="Carbamate kinase"/>
    <property type="match status" value="1"/>
</dbReference>
<evidence type="ECO:0000256" key="2">
    <source>
        <dbReference type="ARBA" id="ARBA00011066"/>
    </source>
</evidence>
<evidence type="ECO:0000259" key="10">
    <source>
        <dbReference type="Pfam" id="PF00696"/>
    </source>
</evidence>
<dbReference type="PIRSF" id="PIRSF000723">
    <property type="entry name" value="Carbamate_kin"/>
    <property type="match status" value="1"/>
</dbReference>
<dbReference type="SUPFAM" id="SSF53633">
    <property type="entry name" value="Carbamate kinase-like"/>
    <property type="match status" value="1"/>
</dbReference>
<dbReference type="InterPro" id="IPR003964">
    <property type="entry name" value="Carb_kinase"/>
</dbReference>
<sequence>MPQTVVVAFGGNAITRPGQKGTFEEQKTNVQETCRQLVELVRQGYRLILTHGNGPQVGNLLIKNELARDVVPAMPLDVLVANTQASIGYIIQQCLSFELARQGLKVPVVSLVTQVVVDPGDPAFYNPTKPIGPFYSEEEAKRLAKEKGYKVVEDSNRGWRRVVPSPQPLEIVEKEAIKALVEAGVIVIAAGGGGIPVALRPDGSLEGVEAVIDKDRAARLLANEVGAEILFLLTEVDQVYLDYGRPTQRPVRRLTVAEAKKYLQEGQFPPGSMGPKIEAAISFVEGGGERAIIGSLARAAEAIAGTSGTAIVAA</sequence>
<dbReference type="PANTHER" id="PTHR30409:SF1">
    <property type="entry name" value="CARBAMATE KINASE-RELATED"/>
    <property type="match status" value="1"/>
</dbReference>
<dbReference type="NCBIfam" id="NF009007">
    <property type="entry name" value="PRK12352.1"/>
    <property type="match status" value="1"/>
</dbReference>
<dbReference type="PANTHER" id="PTHR30409">
    <property type="entry name" value="CARBAMATE KINASE"/>
    <property type="match status" value="1"/>
</dbReference>
<evidence type="ECO:0000256" key="4">
    <source>
        <dbReference type="ARBA" id="ARBA00022503"/>
    </source>
</evidence>
<dbReference type="STRING" id="698762.SAMN00808754_2910"/>
<dbReference type="PRINTS" id="PR01469">
    <property type="entry name" value="CARBMTKINASE"/>
</dbReference>
<dbReference type="CDD" id="cd04235">
    <property type="entry name" value="AAK_CK"/>
    <property type="match status" value="1"/>
</dbReference>
<reference evidence="11 12" key="1">
    <citation type="submission" date="2017-04" db="EMBL/GenBank/DDBJ databases">
        <authorList>
            <person name="Afonso C.L."/>
            <person name="Miller P.J."/>
            <person name="Scott M.A."/>
            <person name="Spackman E."/>
            <person name="Goraichik I."/>
            <person name="Dimitrov K.M."/>
            <person name="Suarez D.L."/>
            <person name="Swayne D.E."/>
        </authorList>
    </citation>
    <scope>NUCLEOTIDE SEQUENCE [LARGE SCALE GENOMIC DNA]</scope>
    <source>
        <strain evidence="11 12">ToBE</strain>
    </source>
</reference>
<keyword evidence="5 9" id="KW-0808">Transferase</keyword>
<accession>A0A1W1W1G8</accession>
<keyword evidence="6 9" id="KW-0418">Kinase</keyword>
<dbReference type="EMBL" id="LT838272">
    <property type="protein sequence ID" value="SMB99448.1"/>
    <property type="molecule type" value="Genomic_DNA"/>
</dbReference>
<gene>
    <name evidence="11" type="ORF">SAMN00808754_2910</name>
</gene>
<evidence type="ECO:0000256" key="6">
    <source>
        <dbReference type="ARBA" id="ARBA00022777"/>
    </source>
</evidence>
<keyword evidence="12" id="KW-1185">Reference proteome</keyword>
<dbReference type="UniPathway" id="UPA00996">
    <property type="reaction ID" value="UER00366"/>
</dbReference>
<dbReference type="Proteomes" id="UP000192569">
    <property type="component" value="Chromosome I"/>
</dbReference>
<dbReference type="Gene3D" id="3.40.1160.10">
    <property type="entry name" value="Acetylglutamate kinase-like"/>
    <property type="match status" value="1"/>
</dbReference>